<keyword evidence="6" id="KW-0843">Virulence</keyword>
<keyword evidence="5" id="KW-0430">Lectin</keyword>
<dbReference type="InterPro" id="IPR035992">
    <property type="entry name" value="Ricin_B-like_lectins"/>
</dbReference>
<evidence type="ECO:0000256" key="4">
    <source>
        <dbReference type="ARBA" id="ARBA00022729"/>
    </source>
</evidence>
<comment type="subcellular location">
    <subcellularLocation>
        <location evidence="1">Cell outer membrane</location>
        <topology evidence="1">Lipid-anchor</topology>
    </subcellularLocation>
</comment>
<keyword evidence="8" id="KW-0564">Palmitate</keyword>
<sequence>MQKIIVFILCCFMTFFLYACSSKFENGNPLGRSFEEFEDTDPLKLGLEPTFPTNQEIPSLISGADLVPITPITPPLTRTSNSANNNAVNGINPRFKDEAFNDVLIFENRPAVSDFLTILGPSGAALTVWALAQGNWIWGYTLIYSKGFGDASVWQLLLYPNDFAMIKNAKTNTCLNAYGNGIVHYPCDASNHAQMWKLIPMSNTAVQIKNLGNGKCIQAPITNLYGDFHKVFKIFTVECAKKDNFDQQWFLTTPPFTAKPLYRQGEVR</sequence>
<evidence type="ECO:0000313" key="12">
    <source>
        <dbReference type="EMBL" id="AOG61425.1"/>
    </source>
</evidence>
<evidence type="ECO:0000256" key="9">
    <source>
        <dbReference type="ARBA" id="ARBA00023237"/>
    </source>
</evidence>
<dbReference type="PIRSF" id="PIRSF036516">
    <property type="entry name" value="CDT_A"/>
    <property type="match status" value="1"/>
</dbReference>
<keyword evidence="9" id="KW-0998">Cell outer membrane</keyword>
<dbReference type="InterPro" id="IPR015957">
    <property type="entry name" value="CDtoxinA"/>
</dbReference>
<dbReference type="GO" id="GO:0090729">
    <property type="term" value="F:toxin activity"/>
    <property type="evidence" value="ECO:0007669"/>
    <property type="project" value="UniProtKB-KW"/>
</dbReference>
<evidence type="ECO:0000256" key="6">
    <source>
        <dbReference type="ARBA" id="ARBA00023026"/>
    </source>
</evidence>
<evidence type="ECO:0000313" key="11">
    <source>
        <dbReference type="EMBL" id="AOG61422.1"/>
    </source>
</evidence>
<keyword evidence="7" id="KW-0472">Membrane</keyword>
<evidence type="ECO:0000256" key="3">
    <source>
        <dbReference type="ARBA" id="ARBA00022656"/>
    </source>
</evidence>
<evidence type="ECO:0000256" key="5">
    <source>
        <dbReference type="ARBA" id="ARBA00022734"/>
    </source>
</evidence>
<dbReference type="GO" id="GO:0030246">
    <property type="term" value="F:carbohydrate binding"/>
    <property type="evidence" value="ECO:0007669"/>
    <property type="project" value="UniProtKB-KW"/>
</dbReference>
<dbReference type="InterPro" id="IPR003558">
    <property type="entry name" value="CDtoxinA/C"/>
</dbReference>
<dbReference type="GO" id="GO:0009279">
    <property type="term" value="C:cell outer membrane"/>
    <property type="evidence" value="ECO:0007669"/>
    <property type="project" value="UniProtKB-SubCell"/>
</dbReference>
<evidence type="ECO:0000256" key="7">
    <source>
        <dbReference type="ARBA" id="ARBA00023136"/>
    </source>
</evidence>
<dbReference type="Pfam" id="PF03498">
    <property type="entry name" value="CDtoxinA"/>
    <property type="match status" value="1"/>
</dbReference>
<name>A0A1B3SMT0_CAMJU</name>
<dbReference type="CDD" id="cd23414">
    <property type="entry name" value="beta-trefoil_Ricin_CdtA"/>
    <property type="match status" value="1"/>
</dbReference>
<dbReference type="PROSITE" id="PS50231">
    <property type="entry name" value="RICIN_B_LECTIN"/>
    <property type="match status" value="1"/>
</dbReference>
<dbReference type="PROSITE" id="PS51257">
    <property type="entry name" value="PROKAR_LIPOPROTEIN"/>
    <property type="match status" value="1"/>
</dbReference>
<dbReference type="SUPFAM" id="SSF50370">
    <property type="entry name" value="Ricin B-like lectins"/>
    <property type="match status" value="1"/>
</dbReference>
<dbReference type="PRINTS" id="PR01387">
    <property type="entry name" value="CDTOXINA"/>
</dbReference>
<evidence type="ECO:0000256" key="8">
    <source>
        <dbReference type="ARBA" id="ARBA00023139"/>
    </source>
</evidence>
<accession>A0A1B3SMT0</accession>
<evidence type="ECO:0000256" key="1">
    <source>
        <dbReference type="ARBA" id="ARBA00004459"/>
    </source>
</evidence>
<evidence type="ECO:0000256" key="10">
    <source>
        <dbReference type="ARBA" id="ARBA00023288"/>
    </source>
</evidence>
<keyword evidence="10" id="KW-0449">Lipoprotein</keyword>
<keyword evidence="3" id="KW-0800">Toxin</keyword>
<dbReference type="Gene3D" id="2.80.10.50">
    <property type="match status" value="1"/>
</dbReference>
<evidence type="ECO:0000256" key="2">
    <source>
        <dbReference type="ARBA" id="ARBA00016112"/>
    </source>
</evidence>
<organism evidence="11">
    <name type="scientific">Campylobacter jejuni</name>
    <dbReference type="NCBI Taxonomy" id="197"/>
    <lineage>
        <taxon>Bacteria</taxon>
        <taxon>Pseudomonadati</taxon>
        <taxon>Campylobacterota</taxon>
        <taxon>Epsilonproteobacteria</taxon>
        <taxon>Campylobacterales</taxon>
        <taxon>Campylobacteraceae</taxon>
        <taxon>Campylobacter</taxon>
    </lineage>
</organism>
<protein>
    <recommendedName>
        <fullName evidence="2">Cytolethal distending toxin subunit A</fullName>
    </recommendedName>
</protein>
<dbReference type="EMBL" id="KX495588">
    <property type="protein sequence ID" value="AOG61422.1"/>
    <property type="molecule type" value="Genomic_DNA"/>
</dbReference>
<proteinExistence type="predicted"/>
<dbReference type="EMBL" id="KX495589">
    <property type="protein sequence ID" value="AOG61425.1"/>
    <property type="molecule type" value="Genomic_DNA"/>
</dbReference>
<keyword evidence="4" id="KW-0732">Signal</keyword>
<dbReference type="AlphaFoldDB" id="A0A1B3SMT0"/>
<gene>
    <name evidence="11" type="primary">cdtA</name>
</gene>
<reference evidence="11" key="1">
    <citation type="submission" date="2016-06" db="EMBL/GenBank/DDBJ databases">
        <title>Evaluating correlation of invasion/cytotoxicity of thermotolerant Campylobacter strains with cytolethal distending toxin producing genotypes.</title>
        <authorList>
            <person name="Bakhshi B."/>
            <person name="Ghorbanalizadegan M."/>
        </authorList>
    </citation>
    <scope>NUCLEOTIDE SEQUENCE</scope>
    <source>
        <strain evidence="11">Cjst14</strain>
        <strain evidence="12">Cjst26</strain>
    </source>
</reference>